<dbReference type="Gene3D" id="3.20.20.80">
    <property type="entry name" value="Glycosidases"/>
    <property type="match status" value="1"/>
</dbReference>
<comment type="caution">
    <text evidence="12">The sequence shown here is derived from an EMBL/GenBank/DDBJ whole genome shotgun (WGS) entry which is preliminary data.</text>
</comment>
<evidence type="ECO:0000313" key="12">
    <source>
        <dbReference type="EMBL" id="MBP2327299.1"/>
    </source>
</evidence>
<dbReference type="Gene3D" id="2.60.120.260">
    <property type="entry name" value="Galactose-binding domain-like"/>
    <property type="match status" value="2"/>
</dbReference>
<dbReference type="InterPro" id="IPR017853">
    <property type="entry name" value="GH"/>
</dbReference>
<evidence type="ECO:0000259" key="11">
    <source>
        <dbReference type="SMART" id="SM00607"/>
    </source>
</evidence>
<proteinExistence type="inferred from homology"/>
<reference evidence="12 13" key="1">
    <citation type="submission" date="2021-03" db="EMBL/GenBank/DDBJ databases">
        <title>Sequencing the genomes of 1000 actinobacteria strains.</title>
        <authorList>
            <person name="Klenk H.-P."/>
        </authorList>
    </citation>
    <scope>NUCLEOTIDE SEQUENCE [LARGE SCALE GENOMIC DNA]</scope>
    <source>
        <strain evidence="12 13">DSM 46670</strain>
    </source>
</reference>
<feature type="region of interest" description="Disordered" evidence="9">
    <location>
        <begin position="614"/>
        <end position="645"/>
    </location>
</feature>
<name>A0ABS4TSB2_9PSEU</name>
<dbReference type="SUPFAM" id="SSF51445">
    <property type="entry name" value="(Trans)glycosidases"/>
    <property type="match status" value="1"/>
</dbReference>
<dbReference type="Proteomes" id="UP001519332">
    <property type="component" value="Unassembled WGS sequence"/>
</dbReference>
<evidence type="ECO:0000256" key="7">
    <source>
        <dbReference type="ARBA" id="ARBA00023157"/>
    </source>
</evidence>
<dbReference type="SUPFAM" id="SSF49785">
    <property type="entry name" value="Galactose-binding domain-like"/>
    <property type="match status" value="2"/>
</dbReference>
<dbReference type="EC" id="3.2.1.51" evidence="2"/>
<evidence type="ECO:0000256" key="2">
    <source>
        <dbReference type="ARBA" id="ARBA00012662"/>
    </source>
</evidence>
<evidence type="ECO:0000256" key="6">
    <source>
        <dbReference type="ARBA" id="ARBA00022837"/>
    </source>
</evidence>
<protein>
    <recommendedName>
        <fullName evidence="2">alpha-L-fucosidase</fullName>
        <ecNumber evidence="2">3.2.1.51</ecNumber>
    </recommendedName>
</protein>
<dbReference type="GO" id="GO:0004560">
    <property type="term" value="F:alpha-L-fucosidase activity"/>
    <property type="evidence" value="ECO:0007669"/>
    <property type="project" value="UniProtKB-EC"/>
</dbReference>
<evidence type="ECO:0000256" key="5">
    <source>
        <dbReference type="ARBA" id="ARBA00022801"/>
    </source>
</evidence>
<dbReference type="Pfam" id="PF01120">
    <property type="entry name" value="Alpha_L_fucos"/>
    <property type="match status" value="1"/>
</dbReference>
<feature type="signal peptide" evidence="10">
    <location>
        <begin position="1"/>
        <end position="26"/>
    </location>
</feature>
<dbReference type="InterPro" id="IPR008979">
    <property type="entry name" value="Galactose-bd-like_sf"/>
</dbReference>
<dbReference type="InterPro" id="IPR000933">
    <property type="entry name" value="Glyco_hydro_29"/>
</dbReference>
<gene>
    <name evidence="12" type="ORF">JOF56_007684</name>
</gene>
<dbReference type="RefSeq" id="WP_209644269.1">
    <property type="nucleotide sequence ID" value="NZ_JAGINW010000001.1"/>
</dbReference>
<evidence type="ECO:0000313" key="13">
    <source>
        <dbReference type="Proteomes" id="UP001519332"/>
    </source>
</evidence>
<keyword evidence="8 12" id="KW-0326">Glycosidase</keyword>
<keyword evidence="5 12" id="KW-0378">Hydrolase</keyword>
<feature type="domain" description="Fucolectin tachylectin-4 pentraxin-1" evidence="11">
    <location>
        <begin position="521"/>
        <end position="672"/>
    </location>
</feature>
<keyword evidence="3" id="KW-0479">Metal-binding</keyword>
<keyword evidence="7" id="KW-1015">Disulfide bond</keyword>
<feature type="chain" id="PRO_5046738953" description="alpha-L-fucosidase" evidence="10">
    <location>
        <begin position="27"/>
        <end position="672"/>
    </location>
</feature>
<feature type="compositionally biased region" description="Polar residues" evidence="9">
    <location>
        <begin position="614"/>
        <end position="640"/>
    </location>
</feature>
<comment type="similarity">
    <text evidence="1">Belongs to the glycosyl hydrolase 29 family.</text>
</comment>
<dbReference type="InterPro" id="IPR006585">
    <property type="entry name" value="FTP1"/>
</dbReference>
<evidence type="ECO:0000256" key="4">
    <source>
        <dbReference type="ARBA" id="ARBA00022729"/>
    </source>
</evidence>
<keyword evidence="6" id="KW-0106">Calcium</keyword>
<dbReference type="SMART" id="SM00812">
    <property type="entry name" value="Alpha_L_fucos"/>
    <property type="match status" value="1"/>
</dbReference>
<evidence type="ECO:0000256" key="1">
    <source>
        <dbReference type="ARBA" id="ARBA00007951"/>
    </source>
</evidence>
<evidence type="ECO:0000256" key="8">
    <source>
        <dbReference type="ARBA" id="ARBA00023295"/>
    </source>
</evidence>
<dbReference type="InterPro" id="IPR057739">
    <property type="entry name" value="Glyco_hydro_29_N"/>
</dbReference>
<dbReference type="Pfam" id="PF00754">
    <property type="entry name" value="F5_F8_type_C"/>
    <property type="match status" value="1"/>
</dbReference>
<dbReference type="Pfam" id="PF22633">
    <property type="entry name" value="F5_F8_type_C_2"/>
    <property type="match status" value="1"/>
</dbReference>
<keyword evidence="13" id="KW-1185">Reference proteome</keyword>
<dbReference type="SMART" id="SM00607">
    <property type="entry name" value="FTP"/>
    <property type="match status" value="1"/>
</dbReference>
<evidence type="ECO:0000256" key="3">
    <source>
        <dbReference type="ARBA" id="ARBA00022723"/>
    </source>
</evidence>
<dbReference type="PANTHER" id="PTHR10030">
    <property type="entry name" value="ALPHA-L-FUCOSIDASE"/>
    <property type="match status" value="1"/>
</dbReference>
<keyword evidence="4 10" id="KW-0732">Signal</keyword>
<accession>A0ABS4TSB2</accession>
<evidence type="ECO:0000256" key="9">
    <source>
        <dbReference type="SAM" id="MobiDB-lite"/>
    </source>
</evidence>
<evidence type="ECO:0000256" key="10">
    <source>
        <dbReference type="SAM" id="SignalP"/>
    </source>
</evidence>
<organism evidence="12 13">
    <name type="scientific">Kibdelosporangium banguiense</name>
    <dbReference type="NCBI Taxonomy" id="1365924"/>
    <lineage>
        <taxon>Bacteria</taxon>
        <taxon>Bacillati</taxon>
        <taxon>Actinomycetota</taxon>
        <taxon>Actinomycetes</taxon>
        <taxon>Pseudonocardiales</taxon>
        <taxon>Pseudonocardiaceae</taxon>
        <taxon>Kibdelosporangium</taxon>
    </lineage>
</organism>
<feature type="region of interest" description="Disordered" evidence="9">
    <location>
        <begin position="289"/>
        <end position="324"/>
    </location>
</feature>
<dbReference type="EMBL" id="JAGINW010000001">
    <property type="protein sequence ID" value="MBP2327299.1"/>
    <property type="molecule type" value="Genomic_DNA"/>
</dbReference>
<dbReference type="PANTHER" id="PTHR10030:SF37">
    <property type="entry name" value="ALPHA-L-FUCOSIDASE-RELATED"/>
    <property type="match status" value="1"/>
</dbReference>
<dbReference type="InterPro" id="IPR000421">
    <property type="entry name" value="FA58C"/>
</dbReference>
<sequence>MSFGLRRAAAVLLVAGAVTVPVAASAAVPASVVAISANDSDAQILAKAGSVGPSARQKAWQQMELTAFHHFGVNTFTNREWGTGTEDPDVFNPTALDTDQWARTLRDNGFKQAILTAKHHDGFLLYPTRYSRHSVKYSSWQNGTGDVVRSFITSARKYGLKVGFYLSPADLHEAQPGGRFGNNSPSIETSIPEIGLDGTRPAGPAFKVVANDYNRFYLNTMYELLSDYGPIDEVWWDGADAVGGNKEKFTYSDWVRIVRTLQPNAVIFQDGGPDVRWVGNESGIARPGEHSVLPFQGSADGAEDRLTRPADNSAGDLGSDALLTQRDPDGTSRWDFVKWLPAECDTPLRPGWFWHADQTPKSLAQLQSIYYGSVGRNCVLLLNVAPDNTGRLPDADVTRLAEFTQWRSKVFTRDLARGARTTWQAGPSNTGTLTVDLRSPKKVNVLGLQENIDLGQRITSFAVDAWDGTAWRTVASETTIGYKRLLPLKNSVTTQKLRVRVTGARAQPVIATFSAYDDGRATNLALNQPATQSSTHTTGAAASRAVDGNTDGNFANGSVTHTTDSAPDPLPWWQVDLGSAKQIGTINIHNRTDCCAQRLSDYWVFVSENPFDTTKTPQEQARTPGVWSSHQTTRAGNPTQIPVGAPGRHVMVRQTGPTVLSLAEIEVLSQVP</sequence>